<name>A0A644WT64_9ZZZZ</name>
<dbReference type="PANTHER" id="PTHR42770:SF7">
    <property type="entry name" value="MEMBRANE PROTEIN"/>
    <property type="match status" value="1"/>
</dbReference>
<feature type="transmembrane region" description="Helical" evidence="6">
    <location>
        <begin position="348"/>
        <end position="374"/>
    </location>
</feature>
<comment type="subcellular location">
    <subcellularLocation>
        <location evidence="1">Cell membrane</location>
        <topology evidence="1">Multi-pass membrane protein</topology>
    </subcellularLocation>
</comment>
<evidence type="ECO:0000256" key="2">
    <source>
        <dbReference type="ARBA" id="ARBA00022475"/>
    </source>
</evidence>
<keyword evidence="3 6" id="KW-0812">Transmembrane</keyword>
<dbReference type="InterPro" id="IPR050367">
    <property type="entry name" value="APC_superfamily"/>
</dbReference>
<sequence length="452" mass="47420">MAKGGKGELQSGLRVIDGWAIGSGAMIGVTIFVVSGTISNLAGPAACLGFIVACVLVFCVALCYCEIASVFPGAGGAYIFPRKVFQSEKGSFLSFISGWCLWGGQGLTPAVVTITTVGYLTSFINLIGGNVVLNKVLWSCILTVLYFVANWYGSSGGKMVQLLSTVCVVAVLIIFIIWGGINMKPTLLTPFAPNGFTPVLTCAAMCILSFSGWSTIPNMAEEFKNPSRDVPRASLLSLLTCGLLFSLFVYVMNGLLPGADLAASPSPPVAAMSTFTNIGAIIVVVGGLCACISTSNGLMMTGSRIPFAMGRDGDLPKALQSVNKHGVPAAALIATAIGQLLICLSGPLVYTLVSLSVCATSISWVITIFSSIVLRKKGVRASFRAPGYPITPVIAIFGLAFMFIRLSKTAIIMTVIWFVLGVFAYLLFNKTGLKNYCNPKKAEQPVSETAGG</sequence>
<feature type="transmembrane region" description="Helical" evidence="6">
    <location>
        <begin position="136"/>
        <end position="153"/>
    </location>
</feature>
<feature type="transmembrane region" description="Helical" evidence="6">
    <location>
        <begin position="12"/>
        <end position="38"/>
    </location>
</feature>
<dbReference type="GO" id="GO:0005886">
    <property type="term" value="C:plasma membrane"/>
    <property type="evidence" value="ECO:0007669"/>
    <property type="project" value="UniProtKB-SubCell"/>
</dbReference>
<dbReference type="GO" id="GO:0022857">
    <property type="term" value="F:transmembrane transporter activity"/>
    <property type="evidence" value="ECO:0007669"/>
    <property type="project" value="InterPro"/>
</dbReference>
<evidence type="ECO:0000256" key="6">
    <source>
        <dbReference type="SAM" id="Phobius"/>
    </source>
</evidence>
<organism evidence="7">
    <name type="scientific">bioreactor metagenome</name>
    <dbReference type="NCBI Taxonomy" id="1076179"/>
    <lineage>
        <taxon>unclassified sequences</taxon>
        <taxon>metagenomes</taxon>
        <taxon>ecological metagenomes</taxon>
    </lineage>
</organism>
<feature type="transmembrane region" description="Helical" evidence="6">
    <location>
        <begin position="410"/>
        <end position="428"/>
    </location>
</feature>
<feature type="transmembrane region" description="Helical" evidence="6">
    <location>
        <begin position="276"/>
        <end position="301"/>
    </location>
</feature>
<accession>A0A644WT64</accession>
<reference evidence="7" key="1">
    <citation type="submission" date="2019-08" db="EMBL/GenBank/DDBJ databases">
        <authorList>
            <person name="Kucharzyk K."/>
            <person name="Murdoch R.W."/>
            <person name="Higgins S."/>
            <person name="Loffler F."/>
        </authorList>
    </citation>
    <scope>NUCLEOTIDE SEQUENCE</scope>
</reference>
<evidence type="ECO:0000256" key="4">
    <source>
        <dbReference type="ARBA" id="ARBA00022989"/>
    </source>
</evidence>
<dbReference type="Gene3D" id="1.20.1740.10">
    <property type="entry name" value="Amino acid/polyamine transporter I"/>
    <property type="match status" value="1"/>
</dbReference>
<dbReference type="EMBL" id="VSSQ01001273">
    <property type="protein sequence ID" value="MPM06867.1"/>
    <property type="molecule type" value="Genomic_DNA"/>
</dbReference>
<keyword evidence="2" id="KW-1003">Cell membrane</keyword>
<comment type="caution">
    <text evidence="7">The sequence shown here is derived from an EMBL/GenBank/DDBJ whole genome shotgun (WGS) entry which is preliminary data.</text>
</comment>
<feature type="transmembrane region" description="Helical" evidence="6">
    <location>
        <begin position="386"/>
        <end position="404"/>
    </location>
</feature>
<dbReference type="AlphaFoldDB" id="A0A644WT64"/>
<evidence type="ECO:0000256" key="3">
    <source>
        <dbReference type="ARBA" id="ARBA00022692"/>
    </source>
</evidence>
<gene>
    <name evidence="7" type="primary">yhdG_2</name>
    <name evidence="7" type="ORF">SDC9_53170</name>
</gene>
<evidence type="ECO:0000256" key="1">
    <source>
        <dbReference type="ARBA" id="ARBA00004651"/>
    </source>
</evidence>
<dbReference type="PANTHER" id="PTHR42770">
    <property type="entry name" value="AMINO ACID TRANSPORTER-RELATED"/>
    <property type="match status" value="1"/>
</dbReference>
<keyword evidence="5 6" id="KW-0472">Membrane</keyword>
<feature type="transmembrane region" description="Helical" evidence="6">
    <location>
        <begin position="196"/>
        <end position="214"/>
    </location>
</feature>
<evidence type="ECO:0000313" key="7">
    <source>
        <dbReference type="EMBL" id="MPM06867.1"/>
    </source>
</evidence>
<dbReference type="PIRSF" id="PIRSF006060">
    <property type="entry name" value="AA_transporter"/>
    <property type="match status" value="1"/>
</dbReference>
<feature type="transmembrane region" description="Helical" evidence="6">
    <location>
        <begin position="160"/>
        <end position="181"/>
    </location>
</feature>
<protein>
    <submittedName>
        <fullName evidence="7">Putative amino acid permease YhdG</fullName>
    </submittedName>
</protein>
<dbReference type="InterPro" id="IPR002293">
    <property type="entry name" value="AA/rel_permease1"/>
</dbReference>
<proteinExistence type="predicted"/>
<feature type="transmembrane region" description="Helical" evidence="6">
    <location>
        <begin position="235"/>
        <end position="256"/>
    </location>
</feature>
<dbReference type="Pfam" id="PF13520">
    <property type="entry name" value="AA_permease_2"/>
    <property type="match status" value="1"/>
</dbReference>
<keyword evidence="4 6" id="KW-1133">Transmembrane helix</keyword>
<evidence type="ECO:0000256" key="5">
    <source>
        <dbReference type="ARBA" id="ARBA00023136"/>
    </source>
</evidence>
<feature type="transmembrane region" description="Helical" evidence="6">
    <location>
        <begin position="92"/>
        <end position="116"/>
    </location>
</feature>
<feature type="transmembrane region" description="Helical" evidence="6">
    <location>
        <begin position="322"/>
        <end position="342"/>
    </location>
</feature>
<feature type="transmembrane region" description="Helical" evidence="6">
    <location>
        <begin position="50"/>
        <end position="80"/>
    </location>
</feature>